<dbReference type="PANTHER" id="PTHR23003:SF62">
    <property type="entry name" value="SERINE_ARGININE (SR)-TYPE SHUTTLING MRNA BINDING PROTEIN NPL3"/>
    <property type="match status" value="1"/>
</dbReference>
<dbReference type="Gene3D" id="3.30.70.330">
    <property type="match status" value="2"/>
</dbReference>
<dbReference type="EMBL" id="CM000881">
    <property type="protein sequence ID" value="KQK06688.2"/>
    <property type="molecule type" value="Genomic_DNA"/>
</dbReference>
<evidence type="ECO:0000313" key="7">
    <source>
        <dbReference type="EnsemblPlants" id="KQK06688"/>
    </source>
</evidence>
<dbReference type="Gramene" id="KQK06688">
    <property type="protein sequence ID" value="KQK06688"/>
    <property type="gene ID" value="BRADI_2g27822v3"/>
</dbReference>
<keyword evidence="3" id="KW-0677">Repeat</keyword>
<comment type="subcellular location">
    <subcellularLocation>
        <location evidence="1">Nucleus</location>
    </subcellularLocation>
</comment>
<evidence type="ECO:0000256" key="4">
    <source>
        <dbReference type="ARBA" id="ARBA00022884"/>
    </source>
</evidence>
<dbReference type="STRING" id="15368.A0A0Q3G5R3"/>
<keyword evidence="8" id="KW-1185">Reference proteome</keyword>
<dbReference type="PANTHER" id="PTHR23003">
    <property type="entry name" value="RNA RECOGNITION MOTIF RRM DOMAIN CONTAINING PROTEIN"/>
    <property type="match status" value="1"/>
</dbReference>
<keyword evidence="4" id="KW-0694">RNA-binding</keyword>
<evidence type="ECO:0000256" key="5">
    <source>
        <dbReference type="ARBA" id="ARBA00023242"/>
    </source>
</evidence>
<evidence type="ECO:0000313" key="6">
    <source>
        <dbReference type="EMBL" id="KQK06688.2"/>
    </source>
</evidence>
<accession>A0A0Q3G5R3</accession>
<dbReference type="GO" id="GO:0006397">
    <property type="term" value="P:mRNA processing"/>
    <property type="evidence" value="ECO:0007669"/>
    <property type="project" value="UniProtKB-KW"/>
</dbReference>
<dbReference type="InParanoid" id="A0A0Q3G5R3"/>
<evidence type="ECO:0000313" key="8">
    <source>
        <dbReference type="Proteomes" id="UP000008810"/>
    </source>
</evidence>
<evidence type="ECO:0000256" key="3">
    <source>
        <dbReference type="ARBA" id="ARBA00022737"/>
    </source>
</evidence>
<keyword evidence="5" id="KW-0539">Nucleus</keyword>
<dbReference type="GO" id="GO:0003723">
    <property type="term" value="F:RNA binding"/>
    <property type="evidence" value="ECO:0007669"/>
    <property type="project" value="UniProtKB-KW"/>
</dbReference>
<dbReference type="Proteomes" id="UP000008810">
    <property type="component" value="Chromosome 2"/>
</dbReference>
<evidence type="ECO:0008006" key="9">
    <source>
        <dbReference type="Google" id="ProtNLM"/>
    </source>
</evidence>
<reference evidence="6" key="2">
    <citation type="submission" date="2017-06" db="EMBL/GenBank/DDBJ databases">
        <title>WGS assembly of Brachypodium distachyon.</title>
        <authorList>
            <consortium name="The International Brachypodium Initiative"/>
            <person name="Lucas S."/>
            <person name="Harmon-Smith M."/>
            <person name="Lail K."/>
            <person name="Tice H."/>
            <person name="Grimwood J."/>
            <person name="Bruce D."/>
            <person name="Barry K."/>
            <person name="Shu S."/>
            <person name="Lindquist E."/>
            <person name="Wang M."/>
            <person name="Pitluck S."/>
            <person name="Vogel J.P."/>
            <person name="Garvin D.F."/>
            <person name="Mockler T.C."/>
            <person name="Schmutz J."/>
            <person name="Rokhsar D."/>
            <person name="Bevan M.W."/>
        </authorList>
    </citation>
    <scope>NUCLEOTIDE SEQUENCE</scope>
    <source>
        <strain evidence="6">Bd21</strain>
    </source>
</reference>
<reference evidence="7" key="3">
    <citation type="submission" date="2018-08" db="UniProtKB">
        <authorList>
            <consortium name="EnsemblPlants"/>
        </authorList>
    </citation>
    <scope>IDENTIFICATION</scope>
    <source>
        <strain evidence="7">cv. Bd21</strain>
    </source>
</reference>
<evidence type="ECO:0000256" key="2">
    <source>
        <dbReference type="ARBA" id="ARBA00022664"/>
    </source>
</evidence>
<dbReference type="AlphaFoldDB" id="A0A0Q3G5R3"/>
<dbReference type="InterPro" id="IPR050374">
    <property type="entry name" value="RRT5_SRSF_SR"/>
</dbReference>
<dbReference type="InterPro" id="IPR012677">
    <property type="entry name" value="Nucleotide-bd_a/b_plait_sf"/>
</dbReference>
<sequence length="176" mass="20286">MSRWNSCTVYLGNLPNDIREREHEDLFYKVELAHGGTGPSFDRLRSYSSSGRREAARHSNYRVMVTGLPSSASWQDLKDHMRRAGDVCFSDVYREAGSQLLLTLSLHVAAIIGIVDYNNYEDMKHAVTIIGIVDYNNYEDMKHAIRKLDGSEFRNAFSRGYGYCNVENQRMVWGFW</sequence>
<dbReference type="InterPro" id="IPR035979">
    <property type="entry name" value="RBD_domain_sf"/>
</dbReference>
<name>A0A0Q3G5R3_BRADI</name>
<reference evidence="6 7" key="1">
    <citation type="journal article" date="2010" name="Nature">
        <title>Genome sequencing and analysis of the model grass Brachypodium distachyon.</title>
        <authorList>
            <consortium name="International Brachypodium Initiative"/>
        </authorList>
    </citation>
    <scope>NUCLEOTIDE SEQUENCE [LARGE SCALE GENOMIC DNA]</scope>
    <source>
        <strain evidence="6 7">Bd21</strain>
    </source>
</reference>
<dbReference type="GO" id="GO:0005634">
    <property type="term" value="C:nucleus"/>
    <property type="evidence" value="ECO:0007669"/>
    <property type="project" value="UniProtKB-SubCell"/>
</dbReference>
<dbReference type="OrthoDB" id="1099063at2759"/>
<evidence type="ECO:0000256" key="1">
    <source>
        <dbReference type="ARBA" id="ARBA00004123"/>
    </source>
</evidence>
<gene>
    <name evidence="6" type="ORF">BRADI_2g27822v3</name>
</gene>
<protein>
    <recommendedName>
        <fullName evidence="9">RRM domain-containing protein</fullName>
    </recommendedName>
</protein>
<keyword evidence="2" id="KW-0507">mRNA processing</keyword>
<organism evidence="6">
    <name type="scientific">Brachypodium distachyon</name>
    <name type="common">Purple false brome</name>
    <name type="synonym">Trachynia distachya</name>
    <dbReference type="NCBI Taxonomy" id="15368"/>
    <lineage>
        <taxon>Eukaryota</taxon>
        <taxon>Viridiplantae</taxon>
        <taxon>Streptophyta</taxon>
        <taxon>Embryophyta</taxon>
        <taxon>Tracheophyta</taxon>
        <taxon>Spermatophyta</taxon>
        <taxon>Magnoliopsida</taxon>
        <taxon>Liliopsida</taxon>
        <taxon>Poales</taxon>
        <taxon>Poaceae</taxon>
        <taxon>BOP clade</taxon>
        <taxon>Pooideae</taxon>
        <taxon>Stipodae</taxon>
        <taxon>Brachypodieae</taxon>
        <taxon>Brachypodium</taxon>
    </lineage>
</organism>
<proteinExistence type="predicted"/>
<dbReference type="EnsemblPlants" id="KQK06688">
    <property type="protein sequence ID" value="KQK06688"/>
    <property type="gene ID" value="BRADI_2g27822v3"/>
</dbReference>
<dbReference type="SUPFAM" id="SSF54928">
    <property type="entry name" value="RNA-binding domain, RBD"/>
    <property type="match status" value="1"/>
</dbReference>